<accession>A0A3D8QHI2</accession>
<keyword evidence="3" id="KW-1185">Reference proteome</keyword>
<gene>
    <name evidence="2" type="ORF">DSM5745_10656</name>
</gene>
<dbReference type="AlphaFoldDB" id="A0A3D8QHI2"/>
<name>A0A3D8QHI2_9EURO</name>
<organism evidence="2 3">
    <name type="scientific">Aspergillus mulundensis</name>
    <dbReference type="NCBI Taxonomy" id="1810919"/>
    <lineage>
        <taxon>Eukaryota</taxon>
        <taxon>Fungi</taxon>
        <taxon>Dikarya</taxon>
        <taxon>Ascomycota</taxon>
        <taxon>Pezizomycotina</taxon>
        <taxon>Eurotiomycetes</taxon>
        <taxon>Eurotiomycetidae</taxon>
        <taxon>Eurotiales</taxon>
        <taxon>Aspergillaceae</taxon>
        <taxon>Aspergillus</taxon>
        <taxon>Aspergillus subgen. Nidulantes</taxon>
    </lineage>
</organism>
<protein>
    <submittedName>
        <fullName evidence="2">Uncharacterized protein</fullName>
    </submittedName>
</protein>
<feature type="compositionally biased region" description="Basic residues" evidence="1">
    <location>
        <begin position="1"/>
        <end position="15"/>
    </location>
</feature>
<dbReference type="RefSeq" id="XP_026598690.1">
    <property type="nucleotide sequence ID" value="XM_026752672.1"/>
</dbReference>
<dbReference type="EMBL" id="PVWQ01000017">
    <property type="protein sequence ID" value="RDW61158.1"/>
    <property type="molecule type" value="Genomic_DNA"/>
</dbReference>
<dbReference type="OrthoDB" id="4135055at2759"/>
<reference evidence="2 3" key="1">
    <citation type="journal article" date="2018" name="IMA Fungus">
        <title>IMA Genome-F 9: Draft genome sequence of Annulohypoxylon stygium, Aspergillus mulundensis, Berkeleyomyces basicola (syn. Thielaviopsis basicola), Ceratocystis smalleyi, two Cercospora beticola strains, Coleophoma cylindrospora, Fusarium fracticaudum, Phialophora cf. hyalina, and Morchella septimelata.</title>
        <authorList>
            <person name="Wingfield B.D."/>
            <person name="Bills G.F."/>
            <person name="Dong Y."/>
            <person name="Huang W."/>
            <person name="Nel W.J."/>
            <person name="Swalarsk-Parry B.S."/>
            <person name="Vaghefi N."/>
            <person name="Wilken P.M."/>
            <person name="An Z."/>
            <person name="de Beer Z.W."/>
            <person name="De Vos L."/>
            <person name="Chen L."/>
            <person name="Duong T.A."/>
            <person name="Gao Y."/>
            <person name="Hammerbacher A."/>
            <person name="Kikkert J.R."/>
            <person name="Li Y."/>
            <person name="Li H."/>
            <person name="Li K."/>
            <person name="Li Q."/>
            <person name="Liu X."/>
            <person name="Ma X."/>
            <person name="Naidoo K."/>
            <person name="Pethybridge S.J."/>
            <person name="Sun J."/>
            <person name="Steenkamp E.T."/>
            <person name="van der Nest M.A."/>
            <person name="van Wyk S."/>
            <person name="Wingfield M.J."/>
            <person name="Xiong C."/>
            <person name="Yue Q."/>
            <person name="Zhang X."/>
        </authorList>
    </citation>
    <scope>NUCLEOTIDE SEQUENCE [LARGE SCALE GENOMIC DNA]</scope>
    <source>
        <strain evidence="2 3">DSM 5745</strain>
    </source>
</reference>
<evidence type="ECO:0000313" key="3">
    <source>
        <dbReference type="Proteomes" id="UP000256690"/>
    </source>
</evidence>
<dbReference type="GeneID" id="38121026"/>
<feature type="region of interest" description="Disordered" evidence="1">
    <location>
        <begin position="1"/>
        <end position="56"/>
    </location>
</feature>
<dbReference type="Proteomes" id="UP000256690">
    <property type="component" value="Unassembled WGS sequence"/>
</dbReference>
<sequence>MVSGKQHRKPTRRKPPVLTWRVGTAPSKQSKIPKARDGDHNEVQQETANFQRDPRSATHDAELALQRLLHPGIREIATSLDPFCELPCHLTPEDRSLLHCCESQGASGGTSDVLTATDLLQVPARVYGTRTDTVFSAVRDVSFPISLGSSLTMWWMLIAADGIFANNGDNNQVAWRKRQAYRLLNGQIQDGRGRVDDPTLGGIIMAAITEARLSAATACHAHLNGYEAAVRARGGLRASLITSILPALRMAHIMPYLVCDPSPNGGSSDAQQIQEFMSFIATKMRHRGFSPFSDVVLAEVDLFRLNLMVPGLLVRKFGSYLSPNERELARFMDEAASFLALFLIVLTLWRTSESIYNAQLFVSRMAVIFDASTAFDPHTGHPLLTQQGFLWIVIKAVTDLLEMLYGLNVENEIWPIMQAVEALKAFRSMTSHGARLQARLLLFSLLSGQNDMMLDPGQDEP</sequence>
<comment type="caution">
    <text evidence="2">The sequence shown here is derived from an EMBL/GenBank/DDBJ whole genome shotgun (WGS) entry which is preliminary data.</text>
</comment>
<dbReference type="PANTHER" id="PTHR37540">
    <property type="entry name" value="TRANSCRIPTION FACTOR (ACR-2), PUTATIVE-RELATED-RELATED"/>
    <property type="match status" value="1"/>
</dbReference>
<evidence type="ECO:0000313" key="2">
    <source>
        <dbReference type="EMBL" id="RDW61158.1"/>
    </source>
</evidence>
<evidence type="ECO:0000256" key="1">
    <source>
        <dbReference type="SAM" id="MobiDB-lite"/>
    </source>
</evidence>
<feature type="compositionally biased region" description="Basic and acidic residues" evidence="1">
    <location>
        <begin position="34"/>
        <end position="43"/>
    </location>
</feature>
<proteinExistence type="predicted"/>